<dbReference type="SUPFAM" id="SSF51445">
    <property type="entry name" value="(Trans)glycosidases"/>
    <property type="match status" value="1"/>
</dbReference>
<dbReference type="Proteomes" id="UP000295008">
    <property type="component" value="Unassembled WGS sequence"/>
</dbReference>
<dbReference type="InterPro" id="IPR017853">
    <property type="entry name" value="GH"/>
</dbReference>
<gene>
    <name evidence="5" type="ORF">EDC14_102416</name>
</gene>
<sequence>MGSITNKIMLITYPDSMGGDLANLKIAVQRYFKGAIGGIHILPFFPSSGDRGFSPITYREVEPSFGTWREIEELAQDYYLMCDIMVNHVSRRCAEFQDYLAKKDASPYADMFLRYDTFWGEGRPTPQDLELLYRRKDGEPCQAVTFSDGETRKLWCTFTEEQLDIDTTQAVTVKYLKENLAWLSEKGISIVRLDAYGYITKRQGTHCFFVEPEIWQLITDLRDALAQRGMLVLPEVHDLWLTTLKFAERGIWSYDFVLPLLMLHTLYTHNARKLAQWLQTCPRNQFTVLDTHDGIGVYDAFDWVDNQQAQAVIEKIEDRLSYAYKPLNPEKKRFFKSYQLYGTYYSLLHENSDAYLLARAIQFFAPGIPQVYYVGMLAGENDREALLANPDHRSINRHNYSLAEIDQCCKTPLVRKLIALMRFRNEYPAFGGEIAINCPETHILEIARKQGSYEAILQCDLKTYQFTIDYRKDGEADLRQLILEED</sequence>
<dbReference type="AlphaFoldDB" id="A0A4R1RAC6"/>
<name>A0A4R1RAC6_HYDET</name>
<dbReference type="EMBL" id="SLUN01000024">
    <property type="protein sequence ID" value="TCL62550.1"/>
    <property type="molecule type" value="Genomic_DNA"/>
</dbReference>
<keyword evidence="6" id="KW-1185">Reference proteome</keyword>
<feature type="domain" description="Glycosyl hydrolase family 13 catalytic" evidence="4">
    <location>
        <begin position="7"/>
        <end position="424"/>
    </location>
</feature>
<evidence type="ECO:0000313" key="6">
    <source>
        <dbReference type="Proteomes" id="UP000295008"/>
    </source>
</evidence>
<dbReference type="PANTHER" id="PTHR38784:SF1">
    <property type="entry name" value="SUCROSE PHOSPHORYLASE"/>
    <property type="match status" value="1"/>
</dbReference>
<keyword evidence="2" id="KW-0328">Glycosyltransferase</keyword>
<evidence type="ECO:0000256" key="1">
    <source>
        <dbReference type="ARBA" id="ARBA00008452"/>
    </source>
</evidence>
<keyword evidence="3" id="KW-0808">Transferase</keyword>
<evidence type="ECO:0000256" key="2">
    <source>
        <dbReference type="ARBA" id="ARBA00022676"/>
    </source>
</evidence>
<evidence type="ECO:0000259" key="4">
    <source>
        <dbReference type="SMART" id="SM00642"/>
    </source>
</evidence>
<proteinExistence type="inferred from homology"/>
<dbReference type="RefSeq" id="WP_243662995.1">
    <property type="nucleotide sequence ID" value="NZ_SLUN01000024.1"/>
</dbReference>
<dbReference type="GO" id="GO:0005975">
    <property type="term" value="P:carbohydrate metabolic process"/>
    <property type="evidence" value="ECO:0007669"/>
    <property type="project" value="InterPro"/>
</dbReference>
<dbReference type="InterPro" id="IPR045857">
    <property type="entry name" value="O16G_dom_2"/>
</dbReference>
<dbReference type="Gene3D" id="3.20.20.80">
    <property type="entry name" value="Glycosidases"/>
    <property type="match status" value="1"/>
</dbReference>
<protein>
    <submittedName>
        <fullName evidence="5">Sucrose phosphorylase</fullName>
    </submittedName>
</protein>
<reference evidence="5 6" key="1">
    <citation type="submission" date="2019-03" db="EMBL/GenBank/DDBJ databases">
        <title>Genomic Encyclopedia of Type Strains, Phase IV (KMG-IV): sequencing the most valuable type-strain genomes for metagenomic binning, comparative biology and taxonomic classification.</title>
        <authorList>
            <person name="Goeker M."/>
        </authorList>
    </citation>
    <scope>NUCLEOTIDE SEQUENCE [LARGE SCALE GENOMIC DNA]</scope>
    <source>
        <strain evidence="5 6">LX-B</strain>
    </source>
</reference>
<evidence type="ECO:0000256" key="3">
    <source>
        <dbReference type="ARBA" id="ARBA00022679"/>
    </source>
</evidence>
<evidence type="ECO:0000313" key="5">
    <source>
        <dbReference type="EMBL" id="TCL62550.1"/>
    </source>
</evidence>
<dbReference type="InterPro" id="IPR006047">
    <property type="entry name" value="GH13_cat_dom"/>
</dbReference>
<dbReference type="Gene3D" id="3.90.400.10">
    <property type="entry name" value="Oligo-1,6-glucosidase, Domain 2"/>
    <property type="match status" value="1"/>
</dbReference>
<accession>A0A4R1RAC6</accession>
<comment type="caution">
    <text evidence="5">The sequence shown here is derived from an EMBL/GenBank/DDBJ whole genome shotgun (WGS) entry which is preliminary data.</text>
</comment>
<dbReference type="NCBIfam" id="TIGR03852">
    <property type="entry name" value="sucrose_gtfA"/>
    <property type="match status" value="1"/>
</dbReference>
<dbReference type="PANTHER" id="PTHR38784">
    <property type="entry name" value="SUCROSE PHOSPHORYLASE"/>
    <property type="match status" value="1"/>
</dbReference>
<dbReference type="GO" id="GO:0004645">
    <property type="term" value="F:1,4-alpha-oligoglucan phosphorylase activity"/>
    <property type="evidence" value="ECO:0007669"/>
    <property type="project" value="InterPro"/>
</dbReference>
<dbReference type="SMART" id="SM00642">
    <property type="entry name" value="Aamy"/>
    <property type="match status" value="1"/>
</dbReference>
<dbReference type="Pfam" id="PF00128">
    <property type="entry name" value="Alpha-amylase"/>
    <property type="match status" value="1"/>
</dbReference>
<comment type="similarity">
    <text evidence="1">Belongs to the glycosyl hydrolase 13 family. Sucrose phosphorylase subfamily.</text>
</comment>
<dbReference type="InterPro" id="IPR022527">
    <property type="entry name" value="Sucrose_phospho"/>
</dbReference>
<organism evidence="5 6">
    <name type="scientific">Hydrogenispora ethanolica</name>
    <dbReference type="NCBI Taxonomy" id="1082276"/>
    <lineage>
        <taxon>Bacteria</taxon>
        <taxon>Bacillati</taxon>
        <taxon>Bacillota</taxon>
        <taxon>Hydrogenispora</taxon>
    </lineage>
</organism>